<dbReference type="Pfam" id="PF05758">
    <property type="entry name" value="Ycf1"/>
    <property type="match status" value="3"/>
</dbReference>
<dbReference type="PANTHER" id="PTHR33163">
    <property type="entry name" value="PROTEIN TIC 214-RELATED"/>
    <property type="match status" value="1"/>
</dbReference>
<protein>
    <recommendedName>
        <fullName evidence="1">Protein TIC 214</fullName>
    </recommendedName>
    <alternativeName>
        <fullName evidence="1">Translocon at the inner envelope membrane of chloroplasts 214</fullName>
    </alternativeName>
</protein>
<gene>
    <name evidence="2" type="primary">ORF1031</name>
    <name evidence="1" type="synonym">TIC214</name>
</gene>
<comment type="similarity">
    <text evidence="1">Belongs to the TIC214 family.</text>
</comment>
<evidence type="ECO:0000313" key="2">
    <source>
        <dbReference type="EMBL" id="QKD76478.1"/>
    </source>
</evidence>
<dbReference type="InterPro" id="IPR008896">
    <property type="entry name" value="TIC214"/>
</dbReference>
<feature type="transmembrane region" description="Helical" evidence="1">
    <location>
        <begin position="208"/>
        <end position="226"/>
    </location>
</feature>
<keyword evidence="1" id="KW-0812">Transmembrane</keyword>
<dbReference type="EMBL" id="MN544310">
    <property type="protein sequence ID" value="QKD76478.1"/>
    <property type="molecule type" value="Genomic_DNA"/>
</dbReference>
<organism evidence="2">
    <name type="scientific">Anthoceros punctatus</name>
    <name type="common">Hornwort</name>
    <dbReference type="NCBI Taxonomy" id="3234"/>
    <lineage>
        <taxon>Eukaryota</taxon>
        <taxon>Viridiplantae</taxon>
        <taxon>Streptophyta</taxon>
        <taxon>Embryophyta</taxon>
        <taxon>Anthocerotophyta</taxon>
        <taxon>Anthocerotopsida</taxon>
        <taxon>Anthocerotidae</taxon>
        <taxon>Anthocerotales</taxon>
        <taxon>Anthocerotaceae</taxon>
        <taxon>Anthoceros</taxon>
    </lineage>
</organism>
<dbReference type="GO" id="GO:0009706">
    <property type="term" value="C:chloroplast inner membrane"/>
    <property type="evidence" value="ECO:0007669"/>
    <property type="project" value="UniProtKB-SubCell"/>
</dbReference>
<feature type="transmembrane region" description="Helical" evidence="1">
    <location>
        <begin position="166"/>
        <end position="187"/>
    </location>
</feature>
<proteinExistence type="inferred from homology"/>
<dbReference type="PANTHER" id="PTHR33163:SF40">
    <property type="entry name" value="PROTEIN TIC 214"/>
    <property type="match status" value="1"/>
</dbReference>
<keyword evidence="1" id="KW-0653">Protein transport</keyword>
<keyword evidence="1" id="KW-1133">Transmembrane helix</keyword>
<keyword evidence="1 2" id="KW-0934">Plastid</keyword>
<reference evidence="2" key="1">
    <citation type="submission" date="2019-10" db="EMBL/GenBank/DDBJ databases">
        <authorList>
            <person name="Robison T.A."/>
            <person name="Li F.-W."/>
        </authorList>
    </citation>
    <scope>NUCLEOTIDE SEQUENCE</scope>
</reference>
<accession>A0A6M8B1C1</accession>
<dbReference type="GO" id="GO:0015031">
    <property type="term" value="P:protein transport"/>
    <property type="evidence" value="ECO:0007669"/>
    <property type="project" value="UniProtKB-KW"/>
</dbReference>
<comment type="subcellular location">
    <subcellularLocation>
        <location evidence="1">Plastid</location>
        <location evidence="1">Chloroplast inner membrane</location>
    </subcellularLocation>
</comment>
<keyword evidence="1" id="KW-0813">Transport</keyword>
<dbReference type="RefSeq" id="YP_009863023.1">
    <property type="nucleotide sequence ID" value="NC_049001.1"/>
</dbReference>
<reference evidence="2" key="2">
    <citation type="journal article" date="2020" name="Nat. Plants">
        <title>Anthoceros genomes illuminate the origin of land plants and the unique biology of hornworts.</title>
        <authorList>
            <person name="Li F.W."/>
            <person name="Nishiyama T."/>
            <person name="Waller M."/>
            <person name="Frangedakis E."/>
            <person name="Keller J."/>
            <person name="Li Z."/>
            <person name="Fernandez-Pozo N."/>
            <person name="Barker M.S."/>
            <person name="Bennett T."/>
            <person name="Blazquez M.A."/>
            <person name="Cheng S."/>
            <person name="Cuming A.C."/>
            <person name="de Vries J."/>
            <person name="de Vries S."/>
            <person name="Delaux P.M."/>
            <person name="Diop I.S."/>
            <person name="Harrison C.J."/>
            <person name="Hauser D."/>
            <person name="Hernandez-Garcia J."/>
            <person name="Kirbis A."/>
            <person name="Meeks J.C."/>
            <person name="Monte I."/>
            <person name="Mutte S.K."/>
            <person name="Neubauer A."/>
            <person name="Quandt D."/>
            <person name="Robison T."/>
            <person name="Shimamura M."/>
            <person name="Rensing S.A."/>
            <person name="Villarreal J.C."/>
            <person name="Weijers D."/>
            <person name="Wicke S."/>
            <person name="Wong G.K."/>
            <person name="Sakakibara K."/>
            <person name="Szovenyi P."/>
        </authorList>
    </citation>
    <scope>NUCLEOTIDE SEQUENCE</scope>
</reference>
<keyword evidence="1" id="KW-0472">Membrane</keyword>
<dbReference type="GeneID" id="55751251"/>
<evidence type="ECO:0000256" key="1">
    <source>
        <dbReference type="RuleBase" id="RU364085"/>
    </source>
</evidence>
<comment type="function">
    <text evidence="1">Involved in protein precursor import into chloroplasts. May be part of an intermediate translocation complex acting as a protein-conducting channel at the inner envelope.</text>
</comment>
<name>A0A6M8B1C1_ANTPU</name>
<feature type="transmembrane region" description="Helical" evidence="1">
    <location>
        <begin position="86"/>
        <end position="106"/>
    </location>
</feature>
<keyword evidence="1" id="KW-1001">Plastid inner membrane</keyword>
<keyword evidence="1 2" id="KW-0150">Chloroplast</keyword>
<comment type="subunit">
    <text evidence="1">Part of the Tic complex.</text>
</comment>
<dbReference type="AlphaFoldDB" id="A0A6M8B1C1"/>
<feature type="transmembrane region" description="Helical" evidence="1">
    <location>
        <begin position="61"/>
        <end position="80"/>
    </location>
</feature>
<geneLocation type="chloroplast" evidence="2"/>
<sequence>MITSITLLFSILWAQILSWISISGPPILFGLYYGFPITLPMGPSQILSIRAFLLEGNLSGLMALGGSTLGQLIILISIFYSPLYIMLLKLHAITLITLPYVLSYWYEIKDFSDYQPLRPITSLNDTGIIQIFLNSFLFQIFNPILLPSPVLTRLVKLFLFRYSHNSFSVISLFCGWLGGNILLINLSKFLLIRIKNNSSTLYLLVKRLIYRTFSIIISVACLSYLGKFPVPFSMKKSSDESSLNEWKADKLSWLYKPWPTSFFNYRKWNRLLRYIENSRFSNKSPVKRNVSQYFFDVCLNDGRQRISFTSLPSFSIFEKNLKNYLNVSRISSSSDVFYQEWINTKKEQKDDLYSEVEERIKALDNGFSLEHAIEKRIGFSSINKEDIPNKTYDPFLDGEFCGKVAVSQSPLLLTGKSYGLTKTQKLLHLSRKNNKLKFWISNKWRKLERKDLPLPWEPLTQDARRVLILPIKGLRNKKSKIDSQRNDFSKEQGVIALNEENVSPEFSAKTNNTNLLREKAIRKSHINWELVLNLSFRQRILYFNYLEKDKWETIKNSWKDLISGNSIEVKNIGSLVMKIMKIHQKSPLEEFHKEVPRWTSKLKNDKFDVIAIGVTDICQRKVRNLGYLIKGREKRRKIVRRFSQQSDFRRKLIKGSMRARRRKTLIWKILQLKTHSPFFFKITEKPALFRSTEIMEDIDVKGTFLNTIGIEKLISLLSERGVAIKGTKADRLAIANRWDFPLAQWGRSWLLIIQSYLRKYVVLPILIILKNISRLFLLQVPEWNEDWNEWSEEIHIKCTYDGTEVLERELPEQWLRDGPQIKIIYFFHLKPWHNSKFKEKGNRNMEPNFPHTQNKGKETSDNKAYRLQKNKKFKYSFLTAWGFQTNLPFGNIKKQPSFWKPVIKELKKRWKREIFSKTANFYELYYNISLLYRKSDISNRFKIFAEFDIQTDERMNHEISKIKVNSESGGASVTDNGIKKESPLGITLNFENSNFSENEDFLWEIPVEFRYKTAKNIEKLETLVVSKNNQLE</sequence>
<feature type="transmembrane region" description="Helical" evidence="1">
    <location>
        <begin position="127"/>
        <end position="146"/>
    </location>
</feature>